<feature type="region of interest" description="Disordered" evidence="1">
    <location>
        <begin position="107"/>
        <end position="146"/>
    </location>
</feature>
<dbReference type="AlphaFoldDB" id="A0A4R6K030"/>
<evidence type="ECO:0000256" key="1">
    <source>
        <dbReference type="SAM" id="MobiDB-lite"/>
    </source>
</evidence>
<feature type="compositionally biased region" description="Low complexity" evidence="1">
    <location>
        <begin position="122"/>
        <end position="131"/>
    </location>
</feature>
<comment type="caution">
    <text evidence="2">The sequence shown here is derived from an EMBL/GenBank/DDBJ whole genome shotgun (WGS) entry which is preliminary data.</text>
</comment>
<gene>
    <name evidence="2" type="ORF">C8E87_6190</name>
</gene>
<reference evidence="2 3" key="1">
    <citation type="submission" date="2019-03" db="EMBL/GenBank/DDBJ databases">
        <title>Sequencing the genomes of 1000 actinobacteria strains.</title>
        <authorList>
            <person name="Klenk H.-P."/>
        </authorList>
    </citation>
    <scope>NUCLEOTIDE SEQUENCE [LARGE SCALE GENOMIC DNA]</scope>
    <source>
        <strain evidence="2 3">DSM 43805</strain>
    </source>
</reference>
<accession>A0A4R6K030</accession>
<evidence type="ECO:0000313" key="3">
    <source>
        <dbReference type="Proteomes" id="UP000294901"/>
    </source>
</evidence>
<name>A0A4R6K030_9ACTN</name>
<proteinExistence type="predicted"/>
<sequence>MEFDPETLARDLGTGFGTPDSLAALATGQRRKRRVLLRMLVNDAAKAGHTLEPDIPDELLDYPNVGAWLVHCIRRLAHQTGDEVPLEADLGYLGWLSTAYAITSRHKSSHTSSHTSSHKSSHTGSHTSSHTGSRENSREDSRESSVDVVVRDGAVMLPGLGLARLAPPGVHGRATVTVAPGRVEIVHEDTRLVLRDLGSEADERWLPLRRLGTTYSTLRTVYLDDIDPFRDMSDPYTKAQLTGPPPRLTAAQAASWSRIFHGALEILRQQFEEYSTGIDEVLRAVVPLTAEPVPNGVSNTSLHAYGGVNMSAAGGPHQFALTLIHECQHAKLAALTDQVELQKPSAVKDLYAPWRDDPRPLSGLLQGIYAHLGVTDFWRTFRRTDASGKAEVEFARWRTQVRQALLVAGASPLLTEAGTAFVAEMSAAAARWSSELLPARLESLARESSAGHLVAWRVRNMTVDVTGLVERWRAGLSPGELPESSVAPSDVPPRSRLPVGLLKMGVAAGEVPASDQAYVDGDYERALALYTEEVATDDTPEAWAGLALSMRHLTEEASVSALFRRPEVVAAVHRAAPGDIVQLTAWLSS</sequence>
<dbReference type="RefSeq" id="WP_166661293.1">
    <property type="nucleotide sequence ID" value="NZ_BOMD01000062.1"/>
</dbReference>
<dbReference type="InterPro" id="IPR026337">
    <property type="entry name" value="AKG_HExxH"/>
</dbReference>
<dbReference type="Proteomes" id="UP000294901">
    <property type="component" value="Unassembled WGS sequence"/>
</dbReference>
<feature type="compositionally biased region" description="Basic and acidic residues" evidence="1">
    <location>
        <begin position="132"/>
        <end position="145"/>
    </location>
</feature>
<organism evidence="2 3">
    <name type="scientific">Paractinoplanes brasiliensis</name>
    <dbReference type="NCBI Taxonomy" id="52695"/>
    <lineage>
        <taxon>Bacteria</taxon>
        <taxon>Bacillati</taxon>
        <taxon>Actinomycetota</taxon>
        <taxon>Actinomycetes</taxon>
        <taxon>Micromonosporales</taxon>
        <taxon>Micromonosporaceae</taxon>
        <taxon>Paractinoplanes</taxon>
    </lineage>
</organism>
<dbReference type="EMBL" id="SNWR01000001">
    <property type="protein sequence ID" value="TDO42419.1"/>
    <property type="molecule type" value="Genomic_DNA"/>
</dbReference>
<protein>
    <submittedName>
        <fullName evidence="2">HEXXH motif-containing protein</fullName>
    </submittedName>
</protein>
<dbReference type="NCBIfam" id="TIGR04267">
    <property type="entry name" value="mod_HExxH"/>
    <property type="match status" value="1"/>
</dbReference>
<keyword evidence="3" id="KW-1185">Reference proteome</keyword>
<evidence type="ECO:0000313" key="2">
    <source>
        <dbReference type="EMBL" id="TDO42419.1"/>
    </source>
</evidence>